<proteinExistence type="predicted"/>
<protein>
    <submittedName>
        <fullName evidence="2">Uncharacterized protein</fullName>
    </submittedName>
</protein>
<name>A0A699Q4S6_TANCI</name>
<feature type="region of interest" description="Disordered" evidence="1">
    <location>
        <begin position="86"/>
        <end position="109"/>
    </location>
</feature>
<organism evidence="2">
    <name type="scientific">Tanacetum cinerariifolium</name>
    <name type="common">Dalmatian daisy</name>
    <name type="synonym">Chrysanthemum cinerariifolium</name>
    <dbReference type="NCBI Taxonomy" id="118510"/>
    <lineage>
        <taxon>Eukaryota</taxon>
        <taxon>Viridiplantae</taxon>
        <taxon>Streptophyta</taxon>
        <taxon>Embryophyta</taxon>
        <taxon>Tracheophyta</taxon>
        <taxon>Spermatophyta</taxon>
        <taxon>Magnoliopsida</taxon>
        <taxon>eudicotyledons</taxon>
        <taxon>Gunneridae</taxon>
        <taxon>Pentapetalae</taxon>
        <taxon>asterids</taxon>
        <taxon>campanulids</taxon>
        <taxon>Asterales</taxon>
        <taxon>Asteraceae</taxon>
        <taxon>Asteroideae</taxon>
        <taxon>Anthemideae</taxon>
        <taxon>Anthemidinae</taxon>
        <taxon>Tanacetum</taxon>
    </lineage>
</organism>
<gene>
    <name evidence="2" type="ORF">Tci_832265</name>
</gene>
<evidence type="ECO:0000313" key="2">
    <source>
        <dbReference type="EMBL" id="GFC60295.1"/>
    </source>
</evidence>
<sequence length="190" mass="20647">MDNKKHIIDLESFKNILHICPRVHGQPFVEPPFEEEILAFIHFLRHSAAIRTLIDVNINKLYQPWRSFAASSFSLLSSPSSSVEFQESSSSDSSAGTSGTPGLEPVPSSAPEPLEAITLGLALALGGVIDVSELLLVLLTLALGLGVASPQITKLLRVLVSGYQLDRGEHKVIPDIVAVHLVSPRNRRIR</sequence>
<accession>A0A699Q4S6</accession>
<feature type="compositionally biased region" description="Low complexity" evidence="1">
    <location>
        <begin position="86"/>
        <end position="98"/>
    </location>
</feature>
<reference evidence="2" key="1">
    <citation type="journal article" date="2019" name="Sci. Rep.">
        <title>Draft genome of Tanacetum cinerariifolium, the natural source of mosquito coil.</title>
        <authorList>
            <person name="Yamashiro T."/>
            <person name="Shiraishi A."/>
            <person name="Satake H."/>
            <person name="Nakayama K."/>
        </authorList>
    </citation>
    <scope>NUCLEOTIDE SEQUENCE</scope>
</reference>
<evidence type="ECO:0000256" key="1">
    <source>
        <dbReference type="SAM" id="MobiDB-lite"/>
    </source>
</evidence>
<dbReference type="EMBL" id="BKCJ010984837">
    <property type="protein sequence ID" value="GFC60295.1"/>
    <property type="molecule type" value="Genomic_DNA"/>
</dbReference>
<dbReference type="AlphaFoldDB" id="A0A699Q4S6"/>
<comment type="caution">
    <text evidence="2">The sequence shown here is derived from an EMBL/GenBank/DDBJ whole genome shotgun (WGS) entry which is preliminary data.</text>
</comment>